<dbReference type="EMBL" id="CM037155">
    <property type="protein sequence ID" value="KAH7846233.1"/>
    <property type="molecule type" value="Genomic_DNA"/>
</dbReference>
<sequence>MNSDSDSDTDRLNVLHMLERSLVPNPPATVDRGDVTACPAAVLENVAYLKDSAAAKPAPKVFLALCIAEGSRRGGRDCREGGGGAGVIGRGCFGEGVGGFGADVHGGRGGGGGEGARAGGVDDGGSDGEDGWEGEGVCDECFGGGFGEEEEGVLAPPEEMARAVELALQGDCSARGRRKGAQLLKILRQSEEVDLAREGG</sequence>
<protein>
    <submittedName>
        <fullName evidence="1">Uncharacterized protein</fullName>
    </submittedName>
</protein>
<reference evidence="1 2" key="1">
    <citation type="journal article" date="2021" name="Hortic Res">
        <title>High-quality reference genome and annotation aids understanding of berry development for evergreen blueberry (Vaccinium darrowii).</title>
        <authorList>
            <person name="Yu J."/>
            <person name="Hulse-Kemp A.M."/>
            <person name="Babiker E."/>
            <person name="Staton M."/>
        </authorList>
    </citation>
    <scope>NUCLEOTIDE SEQUENCE [LARGE SCALE GENOMIC DNA]</scope>
    <source>
        <strain evidence="2">cv. NJ 8807/NJ 8810</strain>
        <tissue evidence="1">Young leaf</tissue>
    </source>
</reference>
<gene>
    <name evidence="1" type="ORF">Vadar_011556</name>
</gene>
<accession>A0ACB7XY92</accession>
<dbReference type="Proteomes" id="UP000828048">
    <property type="component" value="Chromosome 5"/>
</dbReference>
<evidence type="ECO:0000313" key="1">
    <source>
        <dbReference type="EMBL" id="KAH7846233.1"/>
    </source>
</evidence>
<keyword evidence="2" id="KW-1185">Reference proteome</keyword>
<organism evidence="1 2">
    <name type="scientific">Vaccinium darrowii</name>
    <dbReference type="NCBI Taxonomy" id="229202"/>
    <lineage>
        <taxon>Eukaryota</taxon>
        <taxon>Viridiplantae</taxon>
        <taxon>Streptophyta</taxon>
        <taxon>Embryophyta</taxon>
        <taxon>Tracheophyta</taxon>
        <taxon>Spermatophyta</taxon>
        <taxon>Magnoliopsida</taxon>
        <taxon>eudicotyledons</taxon>
        <taxon>Gunneridae</taxon>
        <taxon>Pentapetalae</taxon>
        <taxon>asterids</taxon>
        <taxon>Ericales</taxon>
        <taxon>Ericaceae</taxon>
        <taxon>Vaccinioideae</taxon>
        <taxon>Vaccinieae</taxon>
        <taxon>Vaccinium</taxon>
    </lineage>
</organism>
<proteinExistence type="predicted"/>
<evidence type="ECO:0000313" key="2">
    <source>
        <dbReference type="Proteomes" id="UP000828048"/>
    </source>
</evidence>
<name>A0ACB7XY92_9ERIC</name>
<comment type="caution">
    <text evidence="1">The sequence shown here is derived from an EMBL/GenBank/DDBJ whole genome shotgun (WGS) entry which is preliminary data.</text>
</comment>